<keyword evidence="2" id="KW-0548">Nucleotidyltransferase</keyword>
<proteinExistence type="predicted"/>
<dbReference type="PANTHER" id="PTHR37984">
    <property type="entry name" value="PROTEIN CBG26694"/>
    <property type="match status" value="1"/>
</dbReference>
<dbReference type="InterPro" id="IPR043502">
    <property type="entry name" value="DNA/RNA_pol_sf"/>
</dbReference>
<dbReference type="Pfam" id="PF17917">
    <property type="entry name" value="RT_RNaseH"/>
    <property type="match status" value="1"/>
</dbReference>
<protein>
    <recommendedName>
        <fullName evidence="7">Reverse transcriptase RNase H-like domain-containing protein</fullName>
    </recommendedName>
</protein>
<dbReference type="InterPro" id="IPR036397">
    <property type="entry name" value="RNaseH_sf"/>
</dbReference>
<dbReference type="InterPro" id="IPR012337">
    <property type="entry name" value="RNaseH-like_sf"/>
</dbReference>
<dbReference type="EMBL" id="JARBHB010000005">
    <property type="protein sequence ID" value="KAJ8884718.1"/>
    <property type="molecule type" value="Genomic_DNA"/>
</dbReference>
<evidence type="ECO:0000256" key="2">
    <source>
        <dbReference type="ARBA" id="ARBA00022695"/>
    </source>
</evidence>
<gene>
    <name evidence="8" type="ORF">PR048_016576</name>
</gene>
<dbReference type="PANTHER" id="PTHR37984:SF5">
    <property type="entry name" value="PROTEIN NYNRIN-LIKE"/>
    <property type="match status" value="1"/>
</dbReference>
<keyword evidence="9" id="KW-1185">Reference proteome</keyword>
<dbReference type="Proteomes" id="UP001159363">
    <property type="component" value="Chromosome 4"/>
</dbReference>
<evidence type="ECO:0000313" key="8">
    <source>
        <dbReference type="EMBL" id="KAJ8884718.1"/>
    </source>
</evidence>
<feature type="domain" description="Reverse transcriptase RNase H-like" evidence="7">
    <location>
        <begin position="32"/>
        <end position="78"/>
    </location>
</feature>
<keyword evidence="4" id="KW-0255">Endonuclease</keyword>
<dbReference type="SUPFAM" id="SSF56672">
    <property type="entry name" value="DNA/RNA polymerases"/>
    <property type="match status" value="1"/>
</dbReference>
<organism evidence="8 9">
    <name type="scientific">Dryococelus australis</name>
    <dbReference type="NCBI Taxonomy" id="614101"/>
    <lineage>
        <taxon>Eukaryota</taxon>
        <taxon>Metazoa</taxon>
        <taxon>Ecdysozoa</taxon>
        <taxon>Arthropoda</taxon>
        <taxon>Hexapoda</taxon>
        <taxon>Insecta</taxon>
        <taxon>Pterygota</taxon>
        <taxon>Neoptera</taxon>
        <taxon>Polyneoptera</taxon>
        <taxon>Phasmatodea</taxon>
        <taxon>Verophasmatodea</taxon>
        <taxon>Anareolatae</taxon>
        <taxon>Phasmatidae</taxon>
        <taxon>Eurycanthinae</taxon>
        <taxon>Dryococelus</taxon>
    </lineage>
</organism>
<dbReference type="Gene3D" id="3.30.420.10">
    <property type="entry name" value="Ribonuclease H-like superfamily/Ribonuclease H"/>
    <property type="match status" value="1"/>
</dbReference>
<comment type="caution">
    <text evidence="8">The sequence shown here is derived from an EMBL/GenBank/DDBJ whole genome shotgun (WGS) entry which is preliminary data.</text>
</comment>
<evidence type="ECO:0000256" key="3">
    <source>
        <dbReference type="ARBA" id="ARBA00022722"/>
    </source>
</evidence>
<evidence type="ECO:0000256" key="1">
    <source>
        <dbReference type="ARBA" id="ARBA00022679"/>
    </source>
</evidence>
<dbReference type="InterPro" id="IPR050951">
    <property type="entry name" value="Retrovirus_Pol_polyprotein"/>
</dbReference>
<accession>A0ABQ9HK59</accession>
<evidence type="ECO:0000313" key="9">
    <source>
        <dbReference type="Proteomes" id="UP001159363"/>
    </source>
</evidence>
<keyword evidence="1" id="KW-0808">Transferase</keyword>
<dbReference type="InterPro" id="IPR041373">
    <property type="entry name" value="RT_RNaseH"/>
</dbReference>
<evidence type="ECO:0000259" key="7">
    <source>
        <dbReference type="Pfam" id="PF17917"/>
    </source>
</evidence>
<keyword evidence="6" id="KW-0695">RNA-directed DNA polymerase</keyword>
<evidence type="ECO:0000256" key="5">
    <source>
        <dbReference type="ARBA" id="ARBA00022801"/>
    </source>
</evidence>
<dbReference type="SUPFAM" id="SSF53098">
    <property type="entry name" value="Ribonuclease H-like"/>
    <property type="match status" value="1"/>
</dbReference>
<reference evidence="8 9" key="1">
    <citation type="submission" date="2023-02" db="EMBL/GenBank/DDBJ databases">
        <title>LHISI_Scaffold_Assembly.</title>
        <authorList>
            <person name="Stuart O.P."/>
            <person name="Cleave R."/>
            <person name="Magrath M.J.L."/>
            <person name="Mikheyev A.S."/>
        </authorList>
    </citation>
    <scope>NUCLEOTIDE SEQUENCE [LARGE SCALE GENOMIC DNA]</scope>
    <source>
        <strain evidence="8">Daus_M_001</strain>
        <tissue evidence="8">Leg muscle</tissue>
    </source>
</reference>
<keyword evidence="3" id="KW-0540">Nuclease</keyword>
<keyword evidence="5" id="KW-0378">Hydrolase</keyword>
<name>A0ABQ9HK59_9NEOP</name>
<evidence type="ECO:0000256" key="6">
    <source>
        <dbReference type="ARBA" id="ARBA00022918"/>
    </source>
</evidence>
<sequence length="538" mass="61574">MLTFPDFNKHFVLQVDVFSVALGTVLLQDQVEALACAWGVEKFNMYLEHHEFDLLSDNQALTWLYTHSSKIGRWIAWLKGRFRFKITQLRIEGIVGMEDQAEHMEEHCIIVKSIPESFTDNTDWQVGDDECQNIIVNLGTSPNKNYRMEKGILKNGKIIIVPEKAHKIIVKYFYDSVVGRHMGITKTEAQIERNFLAQHEKKQPHNSQIGMHSAEIPVHPWEEVFVDMHGPLPRSQYLSICTARYLGPVKKILVERIWKMFGGTEHLVSVQRDLFNGMCFEWGIKHITTSLYYPRPNFVERVNKNVKVALSICHNHNHPSWEENIAELYLAFNSVQHSTTGFSPTSLHILNKRIKNNALYPHPTYTERNTCFHRRNKAVDYSVTDASIPRLNPNSATTKKAESECENNGSVHRNRGLALIEVCTNQYLGFYLPKLDMSTMEDQKRATRTSQKKTAESHKQLLSHNLPQACIKLALKACIKLALSLFLQARYYIPFLIILLACTKHVTGLPLQASCRLATSCLLQACHCKRTASLICGD</sequence>
<evidence type="ECO:0000256" key="4">
    <source>
        <dbReference type="ARBA" id="ARBA00022759"/>
    </source>
</evidence>